<dbReference type="PANTHER" id="PTHR18898">
    <property type="entry name" value="NUCLEOPROTEIN TPR-RELATED"/>
    <property type="match status" value="1"/>
</dbReference>
<feature type="compositionally biased region" description="Polar residues" evidence="5">
    <location>
        <begin position="1733"/>
        <end position="1756"/>
    </location>
</feature>
<dbReference type="OrthoDB" id="343070at2759"/>
<feature type="coiled-coil region" evidence="4">
    <location>
        <begin position="661"/>
        <end position="737"/>
    </location>
</feature>
<name>A0A1G4KDN9_9SACH</name>
<feature type="region of interest" description="Disordered" evidence="5">
    <location>
        <begin position="1585"/>
        <end position="1611"/>
    </location>
</feature>
<evidence type="ECO:0000256" key="3">
    <source>
        <dbReference type="ARBA" id="ARBA00023242"/>
    </source>
</evidence>
<dbReference type="GO" id="GO:0005643">
    <property type="term" value="C:nuclear pore"/>
    <property type="evidence" value="ECO:0007669"/>
    <property type="project" value="TreeGrafter"/>
</dbReference>
<dbReference type="Pfam" id="PF25481">
    <property type="entry name" value="Nucleoprot-TPR"/>
    <property type="match status" value="1"/>
</dbReference>
<evidence type="ECO:0000259" key="8">
    <source>
        <dbReference type="Pfam" id="PF25785"/>
    </source>
</evidence>
<feature type="compositionally biased region" description="Polar residues" evidence="5">
    <location>
        <begin position="1670"/>
        <end position="1687"/>
    </location>
</feature>
<evidence type="ECO:0000313" key="9">
    <source>
        <dbReference type="EMBL" id="SCV02588.1"/>
    </source>
</evidence>
<dbReference type="EMBL" id="LT598468">
    <property type="protein sequence ID" value="SCV02588.1"/>
    <property type="molecule type" value="Genomic_DNA"/>
</dbReference>
<evidence type="ECO:0000256" key="4">
    <source>
        <dbReference type="SAM" id="Coils"/>
    </source>
</evidence>
<feature type="domain" description="NUA/TPR/MLP1-2-like" evidence="8">
    <location>
        <begin position="467"/>
        <end position="574"/>
    </location>
</feature>
<dbReference type="InterPro" id="IPR012929">
    <property type="entry name" value="Nucleoprot-TPR/MLP1-2_dom"/>
</dbReference>
<dbReference type="Pfam" id="PF25785">
    <property type="entry name" value="TPR"/>
    <property type="match status" value="1"/>
</dbReference>
<dbReference type="PANTHER" id="PTHR18898:SF2">
    <property type="entry name" value="NUCLEOPROTEIN TPR"/>
    <property type="match status" value="1"/>
</dbReference>
<feature type="coiled-coil region" evidence="4">
    <location>
        <begin position="865"/>
        <end position="899"/>
    </location>
</feature>
<dbReference type="InterPro" id="IPR057577">
    <property type="entry name" value="Nucleoprot-TPR/MLP1_dom"/>
</dbReference>
<dbReference type="Gene3D" id="1.10.287.1490">
    <property type="match status" value="1"/>
</dbReference>
<accession>A0A1G4KDN9</accession>
<comment type="subcellular location">
    <subcellularLocation>
        <location evidence="1">Nucleus</location>
    </subcellularLocation>
</comment>
<organism evidence="9 10">
    <name type="scientific">Lachancea mirantina</name>
    <dbReference type="NCBI Taxonomy" id="1230905"/>
    <lineage>
        <taxon>Eukaryota</taxon>
        <taxon>Fungi</taxon>
        <taxon>Dikarya</taxon>
        <taxon>Ascomycota</taxon>
        <taxon>Saccharomycotina</taxon>
        <taxon>Saccharomycetes</taxon>
        <taxon>Saccharomycetales</taxon>
        <taxon>Saccharomycetaceae</taxon>
        <taxon>Lachancea</taxon>
    </lineage>
</organism>
<feature type="coiled-coil region" evidence="4">
    <location>
        <begin position="211"/>
        <end position="249"/>
    </location>
</feature>
<feature type="compositionally biased region" description="Polar residues" evidence="5">
    <location>
        <begin position="1699"/>
        <end position="1711"/>
    </location>
</feature>
<protein>
    <submittedName>
        <fullName evidence="9">LAMI_0H00870g1_1</fullName>
    </submittedName>
</protein>
<reference evidence="10" key="1">
    <citation type="submission" date="2016-03" db="EMBL/GenBank/DDBJ databases">
        <authorList>
            <person name="Devillers H."/>
        </authorList>
    </citation>
    <scope>NUCLEOTIDE SEQUENCE [LARGE SCALE GENOMIC DNA]</scope>
</reference>
<dbReference type="GO" id="GO:0017056">
    <property type="term" value="F:structural constituent of nuclear pore"/>
    <property type="evidence" value="ECO:0007669"/>
    <property type="project" value="TreeGrafter"/>
</dbReference>
<feature type="coiled-coil region" evidence="4">
    <location>
        <begin position="969"/>
        <end position="1028"/>
    </location>
</feature>
<feature type="compositionally biased region" description="Basic and acidic residues" evidence="5">
    <location>
        <begin position="1585"/>
        <end position="1597"/>
    </location>
</feature>
<dbReference type="Proteomes" id="UP000191024">
    <property type="component" value="Chromosome H"/>
</dbReference>
<feature type="coiled-coil region" evidence="4">
    <location>
        <begin position="766"/>
        <end position="803"/>
    </location>
</feature>
<feature type="coiled-coil region" evidence="4">
    <location>
        <begin position="1057"/>
        <end position="1105"/>
    </location>
</feature>
<dbReference type="STRING" id="1230905.A0A1G4KDN9"/>
<sequence length="1787" mass="204612">MDISNEQSGQTGMEQDADVKLEEISSFLGVDISAVQRIDGAVLTSIADKANKFDSLKAENLKITVTLEEVKTNISQEKHACETKAQSLQKEVEKLRRDQADCERQQSTLMEEKASAINKTQTLTAQLKQLQSEKEVSDAGKNDVARLMNEKISDLAQAKQETENMLASNKDLRSQIVDLDAQVRVSKARELSQRAELQRATQESSLLKSNNDWLQSRLKSINEEFSNYRKESDQKVQEALRNAQKAQFEAQVSTSTLTTLREQYNEVSQMSERKSEKIKHLSDQANTDKQEFAREMALKQRLLELLENQVESLKKDLTTFESQRSLGVQDHKSEKEELLQQVKDAQVKLDASEVKIERLESTVEELLSMNQQSARSASPSVLKQKSSSNSHGSYDLTVIKKQLIHERRQKEALQNQVEAFIIELEHKAPVLNSFKERNEMLEEELTETALMLESITTVKENCERDLHRCKSKLRDYEAQVSSLVKQRSDLASQVQYLIIQASLYSNSELLLSPEEVSFIKKLQKSESHLAEQDSQKIITERLVKFKDVHELQTTNMNLLNSVRSLASKLEQNEKTAGKMAESIENATVAEAKEAILTLQDHNSKLEERLAVLSREKDALKKVVHTRNTSSIDNSIDKDEKPFNFASNDRIRELEAQITTLLQESQENYKLLNEETKSLHKKNSELLVSLERERSSKSLSDDRLALLKQKADFIQRDKEELSRRVEQLETSSGHQEENNQKILSELIECQGLLKTKELELKNRTAEIEMLRTFQQDLKTELQNLSREKNEMTILVTQLQALEKERTEIMASNEKSWKQQHSSLTTELSELKGTLKERSEELASVMAAKNSQTQWYQEKFDSISESNLSTQKECQAKTAALQALENEVKLLKGRLKDEEHNMLSFDHKFTTSEESSPEELLNFQLKEAKLRLKEAFSQVEEYQAIARTNEEALLQISSAFEESKAITNKTISDLELESATLKQKVLDLADEKQEVQRSWEAERKDYDSKSKQFKDEISNLENKLMSFESMKADCDAKLAKAQEDLAHQLNVIDLNRQIYEKEKVKYKDFDTDLDRAKEELNDARNKADVFRREAEIARTTIKEEEEAWNNQKSDYDAKLMFVNERNEDLATQNRLLCEQLDVMSKGTGAVEAEGTENLQSNQLVASLRRENDIVSAKLEITRREEKALRLKLQSSEAQLEVVRGELVRTQIMHYPESPSEREHEVIINELNQLNLFRESNVTLREQIKKHNDTIKELQTYIDTLEDKVVPLEKEIQSLHNNVAAKDRETTLLKEEAARWKQRSLDALRRDSHVDVSEHEKLTEELKELKESVKAKEAQNAELEDRFQRLKKQARERLDNAKVQQGNLNVQLEELKNNVQALESELHKERQLRTALEMEGSKHALESSDQDVRNELELAHQAIKETEIKLAEIQATGNATEKQLRKELEDARARLAAFQENASQDTIEDHLSAEASKEELNKALSELEATLKDQFAKEKESILSQQKEVLRKAFEEEKAEEMKRLESELNEKNNERIDIDAIKKQWEQAYEENTLKRIEEANKDLRKRIRLPTEDKINKIIEARKKELEDEYSRRVEEASKNASTSRPATAGFTELMKNHKQEVDKIRKELTEKFETEIRQVKKKAFDEGKQQAGMKSIFLEKKITKLEEQLKNASSNPLQAPVSRQASAGGTRPSKITEVQPLQESSEPSQPNIAPLPIKTLPFNENDADAKNEPSPTITSGTLSSAQPTADNGNGSPKRSAEAAGSINENQGNCFKKPKGPDSDASIE</sequence>
<feature type="domain" description="Nucleoprotein TPR/MLP1-2" evidence="6">
    <location>
        <begin position="1013"/>
        <end position="1140"/>
    </location>
</feature>
<feature type="coiled-coil region" evidence="4">
    <location>
        <begin position="1238"/>
        <end position="1279"/>
    </location>
</feature>
<feature type="region of interest" description="Disordered" evidence="5">
    <location>
        <begin position="370"/>
        <end position="391"/>
    </location>
</feature>
<dbReference type="GO" id="GO:0006406">
    <property type="term" value="P:mRNA export from nucleus"/>
    <property type="evidence" value="ECO:0007669"/>
    <property type="project" value="TreeGrafter"/>
</dbReference>
<evidence type="ECO:0000259" key="6">
    <source>
        <dbReference type="Pfam" id="PF07926"/>
    </source>
</evidence>
<feature type="coiled-coil region" evidence="4">
    <location>
        <begin position="588"/>
        <end position="622"/>
    </location>
</feature>
<gene>
    <name evidence="9" type="ORF">LAMI_0H00870G</name>
</gene>
<dbReference type="GO" id="GO:0006606">
    <property type="term" value="P:protein import into nucleus"/>
    <property type="evidence" value="ECO:0007669"/>
    <property type="project" value="InterPro"/>
</dbReference>
<evidence type="ECO:0000256" key="1">
    <source>
        <dbReference type="ARBA" id="ARBA00004123"/>
    </source>
</evidence>
<feature type="domain" description="Nucleoprotein TPR/MPL1" evidence="7">
    <location>
        <begin position="189"/>
        <end position="266"/>
    </location>
</feature>
<keyword evidence="10" id="KW-1185">Reference proteome</keyword>
<dbReference type="InterPro" id="IPR057974">
    <property type="entry name" value="NUA/TPR/MLP1-2-like_dom"/>
</dbReference>
<keyword evidence="2 4" id="KW-0175">Coiled coil</keyword>
<feature type="region of interest" description="Disordered" evidence="5">
    <location>
        <begin position="1669"/>
        <end position="1787"/>
    </location>
</feature>
<feature type="coiled-coil region" evidence="4">
    <location>
        <begin position="1162"/>
        <end position="1196"/>
    </location>
</feature>
<evidence type="ECO:0000256" key="2">
    <source>
        <dbReference type="ARBA" id="ARBA00023054"/>
    </source>
</evidence>
<proteinExistence type="predicted"/>
<feature type="coiled-coil region" evidence="4">
    <location>
        <begin position="71"/>
        <end position="175"/>
    </location>
</feature>
<evidence type="ECO:0000256" key="5">
    <source>
        <dbReference type="SAM" id="MobiDB-lite"/>
    </source>
</evidence>
<evidence type="ECO:0000259" key="7">
    <source>
        <dbReference type="Pfam" id="PF25481"/>
    </source>
</evidence>
<evidence type="ECO:0000313" key="10">
    <source>
        <dbReference type="Proteomes" id="UP000191024"/>
    </source>
</evidence>
<keyword evidence="3" id="KW-0539">Nucleus</keyword>
<dbReference type="Pfam" id="PF07926">
    <property type="entry name" value="TPR_MLP1_2"/>
    <property type="match status" value="1"/>
</dbReference>